<keyword evidence="1" id="KW-0001">2Fe-2S</keyword>
<dbReference type="InterPro" id="IPR036922">
    <property type="entry name" value="Rieske_2Fe-2S_sf"/>
</dbReference>
<dbReference type="Gene3D" id="3.90.380.10">
    <property type="entry name" value="Naphthalene 1,2-dioxygenase Alpha Subunit, Chain A, domain 1"/>
    <property type="match status" value="1"/>
</dbReference>
<dbReference type="PROSITE" id="PS00570">
    <property type="entry name" value="RING_HYDROXYL_ALPHA"/>
    <property type="match status" value="1"/>
</dbReference>
<dbReference type="GO" id="GO:0004497">
    <property type="term" value="F:monooxygenase activity"/>
    <property type="evidence" value="ECO:0007669"/>
    <property type="project" value="UniProtKB-KW"/>
</dbReference>
<keyword evidence="5" id="KW-0411">Iron-sulfur</keyword>
<evidence type="ECO:0000256" key="1">
    <source>
        <dbReference type="ARBA" id="ARBA00022714"/>
    </source>
</evidence>
<keyword evidence="8" id="KW-1185">Reference proteome</keyword>
<name>A0A1H7R2F3_STIAU</name>
<dbReference type="AlphaFoldDB" id="A0A1H7R2F3"/>
<dbReference type="PANTHER" id="PTHR21266">
    <property type="entry name" value="IRON-SULFUR DOMAIN CONTAINING PROTEIN"/>
    <property type="match status" value="1"/>
</dbReference>
<accession>A0A1H7R2F3</accession>
<sequence>MKELDFWHPVLARDELKDKPLAITVAGRQLALFRTADGQIGALEDRCPHRRMRLSKGRVEGNRLVCPYHGWSIDRGGEVRAPIHDNEPMHSCATHYSATELHGAIWVKNAGSEAILPEFHNPENRCAFVLRHRMEGPLEVVLDNFAELDHSITTHLLFGFENVAQATSEASIEEDVLRIFHRGPQKQVSLPLRLIFGIRRGDWVEMPTQMRFAPPHMLSEQRWWNDKAPGKIRTSGIQMSIFFTPVTEQVTDVLSFAFLSPAMARTLKRLPIIGFRLLRGIVDYETRLDQRMLSQLADKSPDLRGMKLARLDKPLGQVRAMVNRVYRGQLQPVRAVESA</sequence>
<organism evidence="7 8">
    <name type="scientific">Stigmatella aurantiaca</name>
    <dbReference type="NCBI Taxonomy" id="41"/>
    <lineage>
        <taxon>Bacteria</taxon>
        <taxon>Pseudomonadati</taxon>
        <taxon>Myxococcota</taxon>
        <taxon>Myxococcia</taxon>
        <taxon>Myxococcales</taxon>
        <taxon>Cystobacterineae</taxon>
        <taxon>Archangiaceae</taxon>
        <taxon>Stigmatella</taxon>
    </lineage>
</organism>
<keyword evidence="4" id="KW-0408">Iron</keyword>
<feature type="domain" description="Rieske" evidence="6">
    <location>
        <begin position="7"/>
        <end position="107"/>
    </location>
</feature>
<dbReference type="GO" id="GO:0051537">
    <property type="term" value="F:2 iron, 2 sulfur cluster binding"/>
    <property type="evidence" value="ECO:0007669"/>
    <property type="project" value="UniProtKB-KW"/>
</dbReference>
<keyword evidence="2" id="KW-0479">Metal-binding</keyword>
<dbReference type="RefSeq" id="WP_177241381.1">
    <property type="nucleotide sequence ID" value="NZ_FOAP01000006.1"/>
</dbReference>
<dbReference type="PROSITE" id="PS51296">
    <property type="entry name" value="RIESKE"/>
    <property type="match status" value="1"/>
</dbReference>
<keyword evidence="7" id="KW-0489">Methyltransferase</keyword>
<dbReference type="Pfam" id="PF00355">
    <property type="entry name" value="Rieske"/>
    <property type="match status" value="1"/>
</dbReference>
<dbReference type="GO" id="GO:0008168">
    <property type="term" value="F:methyltransferase activity"/>
    <property type="evidence" value="ECO:0007669"/>
    <property type="project" value="UniProtKB-KW"/>
</dbReference>
<evidence type="ECO:0000256" key="5">
    <source>
        <dbReference type="ARBA" id="ARBA00023014"/>
    </source>
</evidence>
<dbReference type="PANTHER" id="PTHR21266:SF60">
    <property type="entry name" value="3-KETOSTEROID-9-ALPHA-MONOOXYGENASE, OXYGENASE COMPONENT"/>
    <property type="match status" value="1"/>
</dbReference>
<dbReference type="InterPro" id="IPR017941">
    <property type="entry name" value="Rieske_2Fe-2S"/>
</dbReference>
<dbReference type="SUPFAM" id="SSF55961">
    <property type="entry name" value="Bet v1-like"/>
    <property type="match status" value="1"/>
</dbReference>
<dbReference type="GO" id="GO:0005506">
    <property type="term" value="F:iron ion binding"/>
    <property type="evidence" value="ECO:0007669"/>
    <property type="project" value="InterPro"/>
</dbReference>
<dbReference type="GO" id="GO:0032259">
    <property type="term" value="P:methylation"/>
    <property type="evidence" value="ECO:0007669"/>
    <property type="project" value="UniProtKB-KW"/>
</dbReference>
<dbReference type="Gene3D" id="2.102.10.10">
    <property type="entry name" value="Rieske [2Fe-2S] iron-sulphur domain"/>
    <property type="match status" value="1"/>
</dbReference>
<dbReference type="Proteomes" id="UP000182719">
    <property type="component" value="Unassembled WGS sequence"/>
</dbReference>
<evidence type="ECO:0000256" key="2">
    <source>
        <dbReference type="ARBA" id="ARBA00022723"/>
    </source>
</evidence>
<dbReference type="EMBL" id="FOAP01000006">
    <property type="protein sequence ID" value="SEL54158.1"/>
    <property type="molecule type" value="Genomic_DNA"/>
</dbReference>
<evidence type="ECO:0000256" key="3">
    <source>
        <dbReference type="ARBA" id="ARBA00023002"/>
    </source>
</evidence>
<evidence type="ECO:0000313" key="8">
    <source>
        <dbReference type="Proteomes" id="UP000182719"/>
    </source>
</evidence>
<dbReference type="SUPFAM" id="SSF50022">
    <property type="entry name" value="ISP domain"/>
    <property type="match status" value="1"/>
</dbReference>
<keyword evidence="3" id="KW-0560">Oxidoreductase</keyword>
<keyword evidence="7" id="KW-0808">Transferase</keyword>
<dbReference type="InterPro" id="IPR015881">
    <property type="entry name" value="ARHD_Rieske_2Fe_2S"/>
</dbReference>
<keyword evidence="7" id="KW-0503">Monooxygenase</keyword>
<evidence type="ECO:0000259" key="6">
    <source>
        <dbReference type="PROSITE" id="PS51296"/>
    </source>
</evidence>
<protein>
    <submittedName>
        <fullName evidence="7">Vanillate O-demethylase monooxygenase subunit</fullName>
    </submittedName>
</protein>
<gene>
    <name evidence="7" type="ORF">SAMN05444354_106353</name>
</gene>
<evidence type="ECO:0000313" key="7">
    <source>
        <dbReference type="EMBL" id="SEL54158.1"/>
    </source>
</evidence>
<proteinExistence type="predicted"/>
<dbReference type="InterPro" id="IPR050584">
    <property type="entry name" value="Cholesterol_7-desaturase"/>
</dbReference>
<reference evidence="8" key="1">
    <citation type="submission" date="2016-10" db="EMBL/GenBank/DDBJ databases">
        <authorList>
            <person name="Varghese N."/>
            <person name="Submissions S."/>
        </authorList>
    </citation>
    <scope>NUCLEOTIDE SEQUENCE [LARGE SCALE GENOMIC DNA]</scope>
    <source>
        <strain evidence="8">DSM 17044</strain>
    </source>
</reference>
<evidence type="ECO:0000256" key="4">
    <source>
        <dbReference type="ARBA" id="ARBA00023004"/>
    </source>
</evidence>